<dbReference type="InterPro" id="IPR012296">
    <property type="entry name" value="Nuclease_put_TT1808"/>
</dbReference>
<keyword evidence="3" id="KW-1185">Reference proteome</keyword>
<sequence length="184" mass="20023">MTTAIFSDGHALTEEEFLAIGETPERIELFDGSLHVSPGPTPRHQKISLLLATTLIPAADAAGLQVLEAINLRVGTDRIPIPDLVISTEIDLDELVVDASDVRFVCEITSPSNASTDKVLKMHYYADAGIPWYLLIDTKARALHLYRLDGDKYLEEAACEAGDVLRLTEPVAVAIDTAELFPPV</sequence>
<organism evidence="2 3">
    <name type="scientific">Paractinoplanes rhizophilus</name>
    <dbReference type="NCBI Taxonomy" id="1416877"/>
    <lineage>
        <taxon>Bacteria</taxon>
        <taxon>Bacillati</taxon>
        <taxon>Actinomycetota</taxon>
        <taxon>Actinomycetes</taxon>
        <taxon>Micromonosporales</taxon>
        <taxon>Micromonosporaceae</taxon>
        <taxon>Paractinoplanes</taxon>
    </lineage>
</organism>
<keyword evidence="2" id="KW-0255">Endonuclease</keyword>
<reference evidence="3" key="1">
    <citation type="journal article" date="2019" name="Int. J. Syst. Evol. Microbiol.">
        <title>The Global Catalogue of Microorganisms (GCM) 10K type strain sequencing project: providing services to taxonomists for standard genome sequencing and annotation.</title>
        <authorList>
            <consortium name="The Broad Institute Genomics Platform"/>
            <consortium name="The Broad Institute Genome Sequencing Center for Infectious Disease"/>
            <person name="Wu L."/>
            <person name="Ma J."/>
        </authorList>
    </citation>
    <scope>NUCLEOTIDE SEQUENCE [LARGE SCALE GENOMIC DNA]</scope>
    <source>
        <strain evidence="3">XZYJT-10</strain>
    </source>
</reference>
<feature type="domain" description="Putative restriction endonuclease" evidence="1">
    <location>
        <begin position="15"/>
        <end position="172"/>
    </location>
</feature>
<dbReference type="GO" id="GO:0004519">
    <property type="term" value="F:endonuclease activity"/>
    <property type="evidence" value="ECO:0007669"/>
    <property type="project" value="UniProtKB-KW"/>
</dbReference>
<dbReference type="Pfam" id="PF05685">
    <property type="entry name" value="Uma2"/>
    <property type="match status" value="1"/>
</dbReference>
<dbReference type="Gene3D" id="3.90.1570.10">
    <property type="entry name" value="tt1808, chain A"/>
    <property type="match status" value="1"/>
</dbReference>
<evidence type="ECO:0000313" key="2">
    <source>
        <dbReference type="EMBL" id="MFC7275614.1"/>
    </source>
</evidence>
<dbReference type="InterPro" id="IPR011335">
    <property type="entry name" value="Restrct_endonuc-II-like"/>
</dbReference>
<protein>
    <submittedName>
        <fullName evidence="2">Uma2 family endonuclease</fullName>
    </submittedName>
</protein>
<dbReference type="EMBL" id="JBHTBJ010000010">
    <property type="protein sequence ID" value="MFC7275614.1"/>
    <property type="molecule type" value="Genomic_DNA"/>
</dbReference>
<evidence type="ECO:0000259" key="1">
    <source>
        <dbReference type="Pfam" id="PF05685"/>
    </source>
</evidence>
<dbReference type="CDD" id="cd06260">
    <property type="entry name" value="DUF820-like"/>
    <property type="match status" value="1"/>
</dbReference>
<dbReference type="SUPFAM" id="SSF52980">
    <property type="entry name" value="Restriction endonuclease-like"/>
    <property type="match status" value="1"/>
</dbReference>
<comment type="caution">
    <text evidence="2">The sequence shown here is derived from an EMBL/GenBank/DDBJ whole genome shotgun (WGS) entry which is preliminary data.</text>
</comment>
<dbReference type="InterPro" id="IPR008538">
    <property type="entry name" value="Uma2"/>
</dbReference>
<proteinExistence type="predicted"/>
<keyword evidence="2" id="KW-0378">Hydrolase</keyword>
<dbReference type="PANTHER" id="PTHR35400:SF3">
    <property type="entry name" value="SLL1072 PROTEIN"/>
    <property type="match status" value="1"/>
</dbReference>
<evidence type="ECO:0000313" key="3">
    <source>
        <dbReference type="Proteomes" id="UP001596548"/>
    </source>
</evidence>
<dbReference type="Proteomes" id="UP001596548">
    <property type="component" value="Unassembled WGS sequence"/>
</dbReference>
<name>A0ABW2HRX4_9ACTN</name>
<dbReference type="PANTHER" id="PTHR35400">
    <property type="entry name" value="SLR1083 PROTEIN"/>
    <property type="match status" value="1"/>
</dbReference>
<dbReference type="RefSeq" id="WP_378968903.1">
    <property type="nucleotide sequence ID" value="NZ_JBHTBJ010000010.1"/>
</dbReference>
<accession>A0ABW2HRX4</accession>
<keyword evidence="2" id="KW-0540">Nuclease</keyword>
<gene>
    <name evidence="2" type="ORF">ACFQS1_16620</name>
</gene>